<protein>
    <recommendedName>
        <fullName evidence="1">UPF0262 protein GQE98_12430</fullName>
    </recommendedName>
</protein>
<evidence type="ECO:0000256" key="1">
    <source>
        <dbReference type="HAMAP-Rule" id="MF_00678"/>
    </source>
</evidence>
<name>A0A6L8W8J8_9PROT</name>
<comment type="caution">
    <text evidence="2">The sequence shown here is derived from an EMBL/GenBank/DDBJ whole genome shotgun (WGS) entry which is preliminary data.</text>
</comment>
<dbReference type="Proteomes" id="UP000476030">
    <property type="component" value="Unassembled WGS sequence"/>
</dbReference>
<reference evidence="2 3" key="1">
    <citation type="submission" date="2019-12" db="EMBL/GenBank/DDBJ databases">
        <title>Snethiella sp. nov. sp. isolated from sea sand.</title>
        <authorList>
            <person name="Kim J."/>
            <person name="Jeong S.E."/>
            <person name="Jung H.S."/>
            <person name="Jeon C.O."/>
        </authorList>
    </citation>
    <scope>NUCLEOTIDE SEQUENCE [LARGE SCALE GENOMIC DNA]</scope>
    <source>
        <strain evidence="2 3">DP05</strain>
    </source>
</reference>
<comment type="similarity">
    <text evidence="1">Belongs to the UPF0262 family.</text>
</comment>
<evidence type="ECO:0000313" key="3">
    <source>
        <dbReference type="Proteomes" id="UP000476030"/>
    </source>
</evidence>
<dbReference type="AlphaFoldDB" id="A0A6L8W8J8"/>
<keyword evidence="3" id="KW-1185">Reference proteome</keyword>
<dbReference type="NCBIfam" id="NF002769">
    <property type="entry name" value="PRK02853.1"/>
    <property type="match status" value="1"/>
</dbReference>
<dbReference type="HAMAP" id="MF_00678">
    <property type="entry name" value="UPF0262"/>
    <property type="match status" value="1"/>
</dbReference>
<organism evidence="2 3">
    <name type="scientific">Sneathiella litorea</name>
    <dbReference type="NCBI Taxonomy" id="2606216"/>
    <lineage>
        <taxon>Bacteria</taxon>
        <taxon>Pseudomonadati</taxon>
        <taxon>Pseudomonadota</taxon>
        <taxon>Alphaproteobacteria</taxon>
        <taxon>Sneathiellales</taxon>
        <taxon>Sneathiellaceae</taxon>
        <taxon>Sneathiella</taxon>
    </lineage>
</organism>
<dbReference type="InterPro" id="IPR008321">
    <property type="entry name" value="UCP032146"/>
</dbReference>
<accession>A0A6L8W8J8</accession>
<dbReference type="EMBL" id="WTUW01000002">
    <property type="protein sequence ID" value="MZR31441.1"/>
    <property type="molecule type" value="Genomic_DNA"/>
</dbReference>
<gene>
    <name evidence="2" type="ORF">GQE98_12430</name>
</gene>
<proteinExistence type="inferred from homology"/>
<dbReference type="Pfam" id="PF06793">
    <property type="entry name" value="UPF0262"/>
    <property type="match status" value="1"/>
</dbReference>
<evidence type="ECO:0000313" key="2">
    <source>
        <dbReference type="EMBL" id="MZR31441.1"/>
    </source>
</evidence>
<dbReference type="PIRSF" id="PIRSF032146">
    <property type="entry name" value="UCP032146"/>
    <property type="match status" value="1"/>
</dbReference>
<dbReference type="RefSeq" id="WP_161315946.1">
    <property type="nucleotide sequence ID" value="NZ_WTUW01000002.1"/>
</dbReference>
<sequence>MPDTQHIAKIALDEKTVVRRNADIEHERKVAIFDILDQNSFVVIGYENQGPYSLHLSIEDNRLIFDIRTEDDAAELVRIPLPVISFRRIIKDYFHVCESYFDAIKTASPSKIEAIDMGRRGLHNEGSELLKERLKEKAETDFDTARRLFTLMCILHIKG</sequence>